<evidence type="ECO:0000313" key="1">
    <source>
        <dbReference type="EMBL" id="EMG19780.1"/>
    </source>
</evidence>
<dbReference type="AlphaFoldDB" id="M3G3D0"/>
<dbReference type="EMBL" id="AFMD02000479">
    <property type="protein sequence ID" value="EMG19780.1"/>
    <property type="molecule type" value="Genomic_DNA"/>
</dbReference>
<organism evidence="1 2">
    <name type="scientific">Leptospira interrogans serovar Copenhageni str. LT2050</name>
    <dbReference type="NCBI Taxonomy" id="1001598"/>
    <lineage>
        <taxon>Bacteria</taxon>
        <taxon>Pseudomonadati</taxon>
        <taxon>Spirochaetota</taxon>
        <taxon>Spirochaetia</taxon>
        <taxon>Leptospirales</taxon>
        <taxon>Leptospiraceae</taxon>
        <taxon>Leptospira</taxon>
    </lineage>
</organism>
<reference evidence="1 2" key="1">
    <citation type="submission" date="2013-02" db="EMBL/GenBank/DDBJ databases">
        <authorList>
            <person name="Harkins D.M."/>
            <person name="Durkin A.S."/>
            <person name="Brinkac L.M."/>
            <person name="Haft D.H."/>
            <person name="Selengut J.D."/>
            <person name="Sanka R."/>
            <person name="DePew J."/>
            <person name="Purushe J."/>
            <person name="Tulsiani S.M."/>
            <person name="Graham G.C."/>
            <person name="Burns M.-A."/>
            <person name="Dohnt M.F."/>
            <person name="Smythe L.D."/>
            <person name="McKay D.B."/>
            <person name="Craig S.B."/>
            <person name="Vinetz J.M."/>
            <person name="Sutton G.G."/>
            <person name="Nierman W.C."/>
            <person name="Fouts D.E."/>
        </authorList>
    </citation>
    <scope>NUCLEOTIDE SEQUENCE [LARGE SCALE GENOMIC DNA]</scope>
    <source>
        <strain evidence="1 2">LT2050</strain>
    </source>
</reference>
<proteinExistence type="predicted"/>
<sequence>MYNTPGINLALGFNLIFSIPTKCNMITEINAKNPATKD</sequence>
<name>M3G3D0_LEPIT</name>
<protein>
    <submittedName>
        <fullName evidence="1">Uncharacterized protein</fullName>
    </submittedName>
</protein>
<evidence type="ECO:0000313" key="2">
    <source>
        <dbReference type="Proteomes" id="UP000011778"/>
    </source>
</evidence>
<gene>
    <name evidence="1" type="ORF">LEP1GSC150_2930</name>
</gene>
<accession>M3G3D0</accession>
<comment type="caution">
    <text evidence="1">The sequence shown here is derived from an EMBL/GenBank/DDBJ whole genome shotgun (WGS) entry which is preliminary data.</text>
</comment>
<dbReference type="Proteomes" id="UP000011778">
    <property type="component" value="Unassembled WGS sequence"/>
</dbReference>